<sequence length="451" mass="51876">MAAEGGGGEATRRPWSLCRDDESRPSSLRFDYLVPFELEGGGGRKREGGMLFTDERFMEFHSPFVCYEYEVYPPSLCFHGGFYSLKIANNRSEIVAYTVDRGTGYRIYKASPLFLEKYSDMLPAVDVHEWYFKADMVVWLESVFFYSFMRCSLAGVERCWFMKHVTIANSNVFTVLPVGYQAFLGGCDDSIWVLLKSGSRVWPVRIVDNVFHDGWAKFVREHAWSPKLTIVFGAERKWIFEVFVLDENHEQIVYPWTITGCALHNWHVAPGNVVTSCLPSILGGMRDRLQFGYVCAPHNLIYVVYIFTVAQELKAEMKARSWPIAGPKETKVVNSPHSEESCGLIIGTDEHDSSESISSKPVVPLHIFKEQVIEFIQQLRKIDLMSWNIRGILDKNPHLHLVKECNTIVEDEFEKEFCRLEARYYEDLKEDYINAEEAEYMNESDTIGSLD</sequence>
<dbReference type="EMBL" id="CM046389">
    <property type="protein sequence ID" value="KAI8566908.1"/>
    <property type="molecule type" value="Genomic_DNA"/>
</dbReference>
<dbReference type="Proteomes" id="UP001062846">
    <property type="component" value="Chromosome 2"/>
</dbReference>
<keyword evidence="2" id="KW-1185">Reference proteome</keyword>
<organism evidence="1 2">
    <name type="scientific">Rhododendron molle</name>
    <name type="common">Chinese azalea</name>
    <name type="synonym">Azalea mollis</name>
    <dbReference type="NCBI Taxonomy" id="49168"/>
    <lineage>
        <taxon>Eukaryota</taxon>
        <taxon>Viridiplantae</taxon>
        <taxon>Streptophyta</taxon>
        <taxon>Embryophyta</taxon>
        <taxon>Tracheophyta</taxon>
        <taxon>Spermatophyta</taxon>
        <taxon>Magnoliopsida</taxon>
        <taxon>eudicotyledons</taxon>
        <taxon>Gunneridae</taxon>
        <taxon>Pentapetalae</taxon>
        <taxon>asterids</taxon>
        <taxon>Ericales</taxon>
        <taxon>Ericaceae</taxon>
        <taxon>Ericoideae</taxon>
        <taxon>Rhodoreae</taxon>
        <taxon>Rhododendron</taxon>
    </lineage>
</organism>
<proteinExistence type="predicted"/>
<evidence type="ECO:0000313" key="2">
    <source>
        <dbReference type="Proteomes" id="UP001062846"/>
    </source>
</evidence>
<evidence type="ECO:0000313" key="1">
    <source>
        <dbReference type="EMBL" id="KAI8566908.1"/>
    </source>
</evidence>
<reference evidence="1" key="1">
    <citation type="submission" date="2022-02" db="EMBL/GenBank/DDBJ databases">
        <title>Plant Genome Project.</title>
        <authorList>
            <person name="Zhang R.-G."/>
        </authorList>
    </citation>
    <scope>NUCLEOTIDE SEQUENCE</scope>
    <source>
        <strain evidence="1">AT1</strain>
    </source>
</reference>
<protein>
    <submittedName>
        <fullName evidence="1">Uncharacterized protein</fullName>
    </submittedName>
</protein>
<comment type="caution">
    <text evidence="1">The sequence shown here is derived from an EMBL/GenBank/DDBJ whole genome shotgun (WGS) entry which is preliminary data.</text>
</comment>
<name>A0ACC0PQ29_RHOML</name>
<accession>A0ACC0PQ29</accession>
<gene>
    <name evidence="1" type="ORF">RHMOL_Rhmol02G0079000</name>
</gene>